<name>A0A6P6W9Y2_COFAR</name>
<reference evidence="3" key="2">
    <citation type="submission" date="2025-08" db="UniProtKB">
        <authorList>
            <consortium name="RefSeq"/>
        </authorList>
    </citation>
    <scope>IDENTIFICATION</scope>
    <source>
        <tissue evidence="3">Leaves</tissue>
    </source>
</reference>
<dbReference type="SUPFAM" id="SSF54001">
    <property type="entry name" value="Cysteine proteinases"/>
    <property type="match status" value="1"/>
</dbReference>
<dbReference type="GO" id="GO:0008234">
    <property type="term" value="F:cysteine-type peptidase activity"/>
    <property type="evidence" value="ECO:0007669"/>
    <property type="project" value="InterPro"/>
</dbReference>
<dbReference type="Gene3D" id="3.90.70.10">
    <property type="entry name" value="Cysteine proteinases"/>
    <property type="match status" value="1"/>
</dbReference>
<keyword evidence="2" id="KW-1185">Reference proteome</keyword>
<feature type="domain" description="Peptidase C1A papain C-terminal" evidence="1">
    <location>
        <begin position="31"/>
        <end position="175"/>
    </location>
</feature>
<sequence length="292" mass="33178">MQEILNCVKRRDGARDEDIKQQRFEAYHTIRLFDYAKARGLTLSSEYPYIHDCISCRPPLQATRIFVTSYDSRTLLPDHELKADQVQKQKREVDDIIKGFPVVGLMSLYYPNFKESGEIGQGVYKGKSSIDRYIGEHAVLLTGFDKEEDGTEVFEFKNTSGLAFGAQGFGKLKRDLIFSISYPKGVLKVDKIDKDGIGHKYIMVRGLQIHVAEIGAGSSVVLFCYGFPEMWYSWRYQMLAVDKCPCKAARKESCLLFSYLNQPTPPSGDNDNGVGERNKAYIWQGKLSNLFT</sequence>
<accession>A0A6P6W9Y2</accession>
<dbReference type="AlphaFoldDB" id="A0A6P6W9Y2"/>
<dbReference type="GO" id="GO:0006508">
    <property type="term" value="P:proteolysis"/>
    <property type="evidence" value="ECO:0007669"/>
    <property type="project" value="InterPro"/>
</dbReference>
<dbReference type="GeneID" id="113731005"/>
<dbReference type="InterPro" id="IPR038765">
    <property type="entry name" value="Papain-like_cys_pep_sf"/>
</dbReference>
<dbReference type="Gene3D" id="3.40.50.1820">
    <property type="entry name" value="alpha/beta hydrolase"/>
    <property type="match status" value="1"/>
</dbReference>
<dbReference type="RefSeq" id="XP_027111840.1">
    <property type="nucleotide sequence ID" value="XM_027256039.2"/>
</dbReference>
<protein>
    <recommendedName>
        <fullName evidence="1">Peptidase C1A papain C-terminal domain-containing protein</fullName>
    </recommendedName>
</protein>
<dbReference type="SUPFAM" id="SSF53474">
    <property type="entry name" value="alpha/beta-Hydrolases"/>
    <property type="match status" value="1"/>
</dbReference>
<dbReference type="Pfam" id="PF00112">
    <property type="entry name" value="Peptidase_C1"/>
    <property type="match status" value="1"/>
</dbReference>
<proteinExistence type="predicted"/>
<gene>
    <name evidence="3" type="primary">LOC113731005</name>
</gene>
<dbReference type="InterPro" id="IPR029058">
    <property type="entry name" value="AB_hydrolase_fold"/>
</dbReference>
<dbReference type="Proteomes" id="UP001652660">
    <property type="component" value="Chromosome 2e"/>
</dbReference>
<dbReference type="OrthoDB" id="1276605at2759"/>
<dbReference type="InterPro" id="IPR000668">
    <property type="entry name" value="Peptidase_C1A_C"/>
</dbReference>
<evidence type="ECO:0000313" key="2">
    <source>
        <dbReference type="Proteomes" id="UP001652660"/>
    </source>
</evidence>
<evidence type="ECO:0000313" key="3">
    <source>
        <dbReference type="RefSeq" id="XP_027111840.1"/>
    </source>
</evidence>
<reference evidence="2" key="1">
    <citation type="journal article" date="2025" name="Foods">
        <title>Unveiling the Microbial Signatures of Arabica Coffee Cherries: Insights into Ripeness Specific Diversity, Functional Traits, and Implications for Quality and Safety.</title>
        <authorList>
            <consortium name="RefSeq"/>
            <person name="Tenea G.N."/>
            <person name="Cifuentes V."/>
            <person name="Reyes P."/>
            <person name="Cevallos-Vallejos M."/>
        </authorList>
    </citation>
    <scope>NUCLEOTIDE SEQUENCE [LARGE SCALE GENOMIC DNA]</scope>
</reference>
<organism evidence="2 3">
    <name type="scientific">Coffea arabica</name>
    <name type="common">Arabian coffee</name>
    <dbReference type="NCBI Taxonomy" id="13443"/>
    <lineage>
        <taxon>Eukaryota</taxon>
        <taxon>Viridiplantae</taxon>
        <taxon>Streptophyta</taxon>
        <taxon>Embryophyta</taxon>
        <taxon>Tracheophyta</taxon>
        <taxon>Spermatophyta</taxon>
        <taxon>Magnoliopsida</taxon>
        <taxon>eudicotyledons</taxon>
        <taxon>Gunneridae</taxon>
        <taxon>Pentapetalae</taxon>
        <taxon>asterids</taxon>
        <taxon>lamiids</taxon>
        <taxon>Gentianales</taxon>
        <taxon>Rubiaceae</taxon>
        <taxon>Ixoroideae</taxon>
        <taxon>Gardenieae complex</taxon>
        <taxon>Bertiereae - Coffeeae clade</taxon>
        <taxon>Coffeeae</taxon>
        <taxon>Coffea</taxon>
    </lineage>
</organism>
<evidence type="ECO:0000259" key="1">
    <source>
        <dbReference type="Pfam" id="PF00112"/>
    </source>
</evidence>